<evidence type="ECO:0000313" key="2">
    <source>
        <dbReference type="EMBL" id="RMI40598.1"/>
    </source>
</evidence>
<gene>
    <name evidence="2" type="ORF">EBO15_26075</name>
</gene>
<dbReference type="RefSeq" id="WP_122197078.1">
    <property type="nucleotide sequence ID" value="NZ_JBHSKC010000005.1"/>
</dbReference>
<protein>
    <submittedName>
        <fullName evidence="2">DUF397 domain-containing protein</fullName>
    </submittedName>
</protein>
<reference evidence="2 3" key="1">
    <citation type="submission" date="2018-10" db="EMBL/GenBank/DDBJ databases">
        <title>Isolation from soil.</title>
        <authorList>
            <person name="Hu J."/>
        </authorList>
    </citation>
    <scope>NUCLEOTIDE SEQUENCE [LARGE SCALE GENOMIC DNA]</scope>
    <source>
        <strain evidence="2 3">NEAU-Ht49</strain>
    </source>
</reference>
<proteinExistence type="predicted"/>
<organism evidence="2 3">
    <name type="scientific">Actinomadura harenae</name>
    <dbReference type="NCBI Taxonomy" id="2483351"/>
    <lineage>
        <taxon>Bacteria</taxon>
        <taxon>Bacillati</taxon>
        <taxon>Actinomycetota</taxon>
        <taxon>Actinomycetes</taxon>
        <taxon>Streptosporangiales</taxon>
        <taxon>Thermomonosporaceae</taxon>
        <taxon>Actinomadura</taxon>
    </lineage>
</organism>
<sequence>MTDFVWRKSSYSGTEQGECVEVADLFGAVGVRDSKAPEAGHLHLSRSALAVLFGRVEEASHE</sequence>
<dbReference type="Proteomes" id="UP000282674">
    <property type="component" value="Unassembled WGS sequence"/>
</dbReference>
<dbReference type="AlphaFoldDB" id="A0A3M2M0G4"/>
<dbReference type="OrthoDB" id="3481959at2"/>
<evidence type="ECO:0000313" key="3">
    <source>
        <dbReference type="Proteomes" id="UP000282674"/>
    </source>
</evidence>
<dbReference type="InterPro" id="IPR007278">
    <property type="entry name" value="DUF397"/>
</dbReference>
<feature type="domain" description="DUF397" evidence="1">
    <location>
        <begin position="5"/>
        <end position="55"/>
    </location>
</feature>
<dbReference type="Pfam" id="PF04149">
    <property type="entry name" value="DUF397"/>
    <property type="match status" value="1"/>
</dbReference>
<keyword evidence="3" id="KW-1185">Reference proteome</keyword>
<comment type="caution">
    <text evidence="2">The sequence shown here is derived from an EMBL/GenBank/DDBJ whole genome shotgun (WGS) entry which is preliminary data.</text>
</comment>
<name>A0A3M2M0G4_9ACTN</name>
<dbReference type="EMBL" id="RFFG01000052">
    <property type="protein sequence ID" value="RMI40598.1"/>
    <property type="molecule type" value="Genomic_DNA"/>
</dbReference>
<evidence type="ECO:0000259" key="1">
    <source>
        <dbReference type="Pfam" id="PF04149"/>
    </source>
</evidence>
<accession>A0A3M2M0G4</accession>